<keyword evidence="1" id="KW-0433">Leucine-rich repeat</keyword>
<dbReference type="InterPro" id="IPR050216">
    <property type="entry name" value="LRR_domain-containing"/>
</dbReference>
<dbReference type="HOGENOM" id="CLU_754920_0_0_1"/>
<dbReference type="Proteomes" id="UP000000305">
    <property type="component" value="Unassembled WGS sequence"/>
</dbReference>
<keyword evidence="2" id="KW-0677">Repeat</keyword>
<dbReference type="OrthoDB" id="1060944at2759"/>
<keyword evidence="5" id="KW-1185">Reference proteome</keyword>
<feature type="region of interest" description="Disordered" evidence="3">
    <location>
        <begin position="259"/>
        <end position="281"/>
    </location>
</feature>
<dbReference type="STRING" id="6669.E9HII7"/>
<dbReference type="SMART" id="SM00364">
    <property type="entry name" value="LRR_BAC"/>
    <property type="match status" value="4"/>
</dbReference>
<dbReference type="Gene3D" id="3.80.10.10">
    <property type="entry name" value="Ribonuclease Inhibitor"/>
    <property type="match status" value="1"/>
</dbReference>
<dbReference type="eggNOG" id="KOG0532">
    <property type="taxonomic scope" value="Eukaryota"/>
</dbReference>
<evidence type="ECO:0000256" key="1">
    <source>
        <dbReference type="ARBA" id="ARBA00022614"/>
    </source>
</evidence>
<dbReference type="InterPro" id="IPR003591">
    <property type="entry name" value="Leu-rich_rpt_typical-subtyp"/>
</dbReference>
<proteinExistence type="predicted"/>
<organism evidence="4 5">
    <name type="scientific">Daphnia pulex</name>
    <name type="common">Water flea</name>
    <dbReference type="NCBI Taxonomy" id="6669"/>
    <lineage>
        <taxon>Eukaryota</taxon>
        <taxon>Metazoa</taxon>
        <taxon>Ecdysozoa</taxon>
        <taxon>Arthropoda</taxon>
        <taxon>Crustacea</taxon>
        <taxon>Branchiopoda</taxon>
        <taxon>Diplostraca</taxon>
        <taxon>Cladocera</taxon>
        <taxon>Anomopoda</taxon>
        <taxon>Daphniidae</taxon>
        <taxon>Daphnia</taxon>
    </lineage>
</organism>
<name>E9HII7_DAPPU</name>
<dbReference type="KEGG" id="dpx:DAPPUDRAFT_203267"/>
<dbReference type="InterPro" id="IPR032675">
    <property type="entry name" value="LRR_dom_sf"/>
</dbReference>
<dbReference type="SUPFAM" id="SSF52058">
    <property type="entry name" value="L domain-like"/>
    <property type="match status" value="1"/>
</dbReference>
<accession>E9HII7</accession>
<reference evidence="4 5" key="1">
    <citation type="journal article" date="2011" name="Science">
        <title>The ecoresponsive genome of Daphnia pulex.</title>
        <authorList>
            <person name="Colbourne J.K."/>
            <person name="Pfrender M.E."/>
            <person name="Gilbert D."/>
            <person name="Thomas W.K."/>
            <person name="Tucker A."/>
            <person name="Oakley T.H."/>
            <person name="Tokishita S."/>
            <person name="Aerts A."/>
            <person name="Arnold G.J."/>
            <person name="Basu M.K."/>
            <person name="Bauer D.J."/>
            <person name="Caceres C.E."/>
            <person name="Carmel L."/>
            <person name="Casola C."/>
            <person name="Choi J.H."/>
            <person name="Detter J.C."/>
            <person name="Dong Q."/>
            <person name="Dusheyko S."/>
            <person name="Eads B.D."/>
            <person name="Frohlich T."/>
            <person name="Geiler-Samerotte K.A."/>
            <person name="Gerlach D."/>
            <person name="Hatcher P."/>
            <person name="Jogdeo S."/>
            <person name="Krijgsveld J."/>
            <person name="Kriventseva E.V."/>
            <person name="Kultz D."/>
            <person name="Laforsch C."/>
            <person name="Lindquist E."/>
            <person name="Lopez J."/>
            <person name="Manak J.R."/>
            <person name="Muller J."/>
            <person name="Pangilinan J."/>
            <person name="Patwardhan R.P."/>
            <person name="Pitluck S."/>
            <person name="Pritham E.J."/>
            <person name="Rechtsteiner A."/>
            <person name="Rho M."/>
            <person name="Rogozin I.B."/>
            <person name="Sakarya O."/>
            <person name="Salamov A."/>
            <person name="Schaack S."/>
            <person name="Shapiro H."/>
            <person name="Shiga Y."/>
            <person name="Skalitzky C."/>
            <person name="Smith Z."/>
            <person name="Souvorov A."/>
            <person name="Sung W."/>
            <person name="Tang Z."/>
            <person name="Tsuchiya D."/>
            <person name="Tu H."/>
            <person name="Vos H."/>
            <person name="Wang M."/>
            <person name="Wolf Y.I."/>
            <person name="Yamagata H."/>
            <person name="Yamada T."/>
            <person name="Ye Y."/>
            <person name="Shaw J.R."/>
            <person name="Andrews J."/>
            <person name="Crease T.J."/>
            <person name="Tang H."/>
            <person name="Lucas S.M."/>
            <person name="Robertson H.M."/>
            <person name="Bork P."/>
            <person name="Koonin E.V."/>
            <person name="Zdobnov E.M."/>
            <person name="Grigoriev I.V."/>
            <person name="Lynch M."/>
            <person name="Boore J.L."/>
        </authorList>
    </citation>
    <scope>NUCLEOTIDE SEQUENCE [LARGE SCALE GENOMIC DNA]</scope>
</reference>
<sequence length="367" mass="41846">MAGTVGATVGPQSPLNRNLERLLEEAQISGELRVSSRRLREFPKVANKYNLNDTVYSDLSKNKLSELPSEITRFTALEKLNLYHNVIRFIPDTVTFLQCLTYLDISRNQLSVLPAYLCKLPLQVLLVSHNRLVSLPEEINQLCQLIELDASCNQLSHLPIQLGDLQHLEALNLRKNFLVELPRELMFLRLVTLDISMNRISAIPVELRFMVSLVDLCVDHNPLTSPPTHLCTRGRIHIFKYLEIEAIKEDRKRGILEGGDCRRLPRKPSTLPDSRFSANDPRRKRYTIDNSNGFGSCVNSNSQPVVVDGPDMRWPQQNNQHNNGHVSSTETTPLFISNPVNHNQTVKGIFFYHIFPTVIFNYPLFLA</sequence>
<evidence type="ECO:0000256" key="2">
    <source>
        <dbReference type="ARBA" id="ARBA00022737"/>
    </source>
</evidence>
<evidence type="ECO:0008006" key="6">
    <source>
        <dbReference type="Google" id="ProtNLM"/>
    </source>
</evidence>
<dbReference type="InterPro" id="IPR001611">
    <property type="entry name" value="Leu-rich_rpt"/>
</dbReference>
<dbReference type="PANTHER" id="PTHR48051">
    <property type="match status" value="1"/>
</dbReference>
<dbReference type="AlphaFoldDB" id="E9HII7"/>
<dbReference type="PANTHER" id="PTHR48051:SF21">
    <property type="entry name" value="CALPONIN-HOMOLOGY (CH) DOMAIN-CONTAINING PROTEIN"/>
    <property type="match status" value="1"/>
</dbReference>
<gene>
    <name evidence="4" type="ORF">DAPPUDRAFT_203267</name>
</gene>
<protein>
    <recommendedName>
        <fullName evidence="6">Leucine-rich repeat-containing protein</fullName>
    </recommendedName>
</protein>
<evidence type="ECO:0000313" key="5">
    <source>
        <dbReference type="Proteomes" id="UP000000305"/>
    </source>
</evidence>
<dbReference type="OMA" id="LPAYLCK"/>
<dbReference type="Pfam" id="PF13855">
    <property type="entry name" value="LRR_8"/>
    <property type="match status" value="1"/>
</dbReference>
<dbReference type="PhylomeDB" id="E9HII7"/>
<dbReference type="InParanoid" id="E9HII7"/>
<evidence type="ECO:0000256" key="3">
    <source>
        <dbReference type="SAM" id="MobiDB-lite"/>
    </source>
</evidence>
<dbReference type="EMBL" id="GL732655">
    <property type="protein sequence ID" value="EFX68455.1"/>
    <property type="molecule type" value="Genomic_DNA"/>
</dbReference>
<dbReference type="SMART" id="SM00369">
    <property type="entry name" value="LRR_TYP"/>
    <property type="match status" value="6"/>
</dbReference>
<evidence type="ECO:0000313" key="4">
    <source>
        <dbReference type="EMBL" id="EFX68455.1"/>
    </source>
</evidence>